<dbReference type="AlphaFoldDB" id="A0A0E9VG87"/>
<organism evidence="2">
    <name type="scientific">Anguilla anguilla</name>
    <name type="common">European freshwater eel</name>
    <name type="synonym">Muraena anguilla</name>
    <dbReference type="NCBI Taxonomy" id="7936"/>
    <lineage>
        <taxon>Eukaryota</taxon>
        <taxon>Metazoa</taxon>
        <taxon>Chordata</taxon>
        <taxon>Craniata</taxon>
        <taxon>Vertebrata</taxon>
        <taxon>Euteleostomi</taxon>
        <taxon>Actinopterygii</taxon>
        <taxon>Neopterygii</taxon>
        <taxon>Teleostei</taxon>
        <taxon>Anguilliformes</taxon>
        <taxon>Anguillidae</taxon>
        <taxon>Anguilla</taxon>
    </lineage>
</organism>
<evidence type="ECO:0000256" key="1">
    <source>
        <dbReference type="SAM" id="MobiDB-lite"/>
    </source>
</evidence>
<reference evidence="2" key="2">
    <citation type="journal article" date="2015" name="Fish Shellfish Immunol.">
        <title>Early steps in the European eel (Anguilla anguilla)-Vibrio vulnificus interaction in the gills: Role of the RtxA13 toxin.</title>
        <authorList>
            <person name="Callol A."/>
            <person name="Pajuelo D."/>
            <person name="Ebbesson L."/>
            <person name="Teles M."/>
            <person name="MacKenzie S."/>
            <person name="Amaro C."/>
        </authorList>
    </citation>
    <scope>NUCLEOTIDE SEQUENCE</scope>
</reference>
<proteinExistence type="predicted"/>
<evidence type="ECO:0000313" key="2">
    <source>
        <dbReference type="EMBL" id="JAH77097.1"/>
    </source>
</evidence>
<dbReference type="EMBL" id="GBXM01031480">
    <property type="protein sequence ID" value="JAH77097.1"/>
    <property type="molecule type" value="Transcribed_RNA"/>
</dbReference>
<accession>A0A0E9VG87</accession>
<sequence>MGHKVRGHRSQIRGQFTKKKKKFRRSTLR</sequence>
<name>A0A0E9VG87_ANGAN</name>
<protein>
    <submittedName>
        <fullName evidence="2">Uncharacterized protein</fullName>
    </submittedName>
</protein>
<reference evidence="2" key="1">
    <citation type="submission" date="2014-11" db="EMBL/GenBank/DDBJ databases">
        <authorList>
            <person name="Amaro Gonzalez C."/>
        </authorList>
    </citation>
    <scope>NUCLEOTIDE SEQUENCE</scope>
</reference>
<feature type="region of interest" description="Disordered" evidence="1">
    <location>
        <begin position="1"/>
        <end position="29"/>
    </location>
</feature>